<feature type="region of interest" description="Disordered" evidence="1">
    <location>
        <begin position="43"/>
        <end position="85"/>
    </location>
</feature>
<accession>A0A318TK16</accession>
<dbReference type="EMBL" id="QJTI01000002">
    <property type="protein sequence ID" value="PYF04984.1"/>
    <property type="molecule type" value="Genomic_DNA"/>
</dbReference>
<proteinExistence type="predicted"/>
<evidence type="ECO:0000256" key="1">
    <source>
        <dbReference type="SAM" id="MobiDB-lite"/>
    </source>
</evidence>
<keyword evidence="3" id="KW-1185">Reference proteome</keyword>
<gene>
    <name evidence="2" type="ORF">BJ122_102210</name>
</gene>
<dbReference type="RefSeq" id="WP_110779623.1">
    <property type="nucleotide sequence ID" value="NZ_QJTI01000002.1"/>
</dbReference>
<evidence type="ECO:0000313" key="2">
    <source>
        <dbReference type="EMBL" id="PYF04984.1"/>
    </source>
</evidence>
<name>A0A318TK16_9BRAD</name>
<dbReference type="AlphaFoldDB" id="A0A318TK16"/>
<comment type="caution">
    <text evidence="2">The sequence shown here is derived from an EMBL/GenBank/DDBJ whole genome shotgun (WGS) entry which is preliminary data.</text>
</comment>
<evidence type="ECO:0000313" key="3">
    <source>
        <dbReference type="Proteomes" id="UP000248148"/>
    </source>
</evidence>
<protein>
    <submittedName>
        <fullName evidence="2">Uncharacterized protein</fullName>
    </submittedName>
</protein>
<dbReference type="Proteomes" id="UP000248148">
    <property type="component" value="Unassembled WGS sequence"/>
</dbReference>
<sequence length="145" mass="16546">MDRTRLIKLMMLTTSSNDNEALSALRMANRMLADASLAWSEVLGSGRQPQRAADPPRRQPPPPPPSQRRQQAKRNDADDGDADDIEAMFEELTTAEFANSFIESLHRQWKERGRLTAKQIIALRRVHLAAMKQKYGRTSYYGRFS</sequence>
<organism evidence="2 3">
    <name type="scientific">Rhodopseudomonas faecalis</name>
    <dbReference type="NCBI Taxonomy" id="99655"/>
    <lineage>
        <taxon>Bacteria</taxon>
        <taxon>Pseudomonadati</taxon>
        <taxon>Pseudomonadota</taxon>
        <taxon>Alphaproteobacteria</taxon>
        <taxon>Hyphomicrobiales</taxon>
        <taxon>Nitrobacteraceae</taxon>
        <taxon>Rhodopseudomonas</taxon>
    </lineage>
</organism>
<reference evidence="2 3" key="1">
    <citation type="submission" date="2018-06" db="EMBL/GenBank/DDBJ databases">
        <title>Genomic Encyclopedia of Archaeal and Bacterial Type Strains, Phase II (KMG-II): from individual species to whole genera.</title>
        <authorList>
            <person name="Goeker M."/>
        </authorList>
    </citation>
    <scope>NUCLEOTIDE SEQUENCE [LARGE SCALE GENOMIC DNA]</scope>
    <source>
        <strain evidence="2 3">JCM 11668</strain>
    </source>
</reference>